<dbReference type="Pfam" id="PF02386">
    <property type="entry name" value="TrkH"/>
    <property type="match status" value="1"/>
</dbReference>
<evidence type="ECO:0000256" key="2">
    <source>
        <dbReference type="ARBA" id="ARBA00009137"/>
    </source>
</evidence>
<keyword evidence="3" id="KW-0813">Transport</keyword>
<dbReference type="GO" id="GO:0005886">
    <property type="term" value="C:plasma membrane"/>
    <property type="evidence" value="ECO:0007669"/>
    <property type="project" value="UniProtKB-SubCell"/>
</dbReference>
<dbReference type="PANTHER" id="PTHR32024">
    <property type="entry name" value="TRK SYSTEM POTASSIUM UPTAKE PROTEIN TRKG-RELATED"/>
    <property type="match status" value="1"/>
</dbReference>
<evidence type="ECO:0000256" key="8">
    <source>
        <dbReference type="ARBA" id="ARBA00023136"/>
    </source>
</evidence>
<keyword evidence="7" id="KW-0406">Ion transport</keyword>
<dbReference type="GO" id="GO:0030001">
    <property type="term" value="P:metal ion transport"/>
    <property type="evidence" value="ECO:0007669"/>
    <property type="project" value="UniProtKB-ARBA"/>
</dbReference>
<dbReference type="EMBL" id="GU942988">
    <property type="protein sequence ID" value="ADD93579.1"/>
    <property type="molecule type" value="Genomic_DNA"/>
</dbReference>
<protein>
    <submittedName>
        <fullName evidence="10">Uncharacterized protein</fullName>
    </submittedName>
</protein>
<keyword evidence="5 9" id="KW-0812">Transmembrane</keyword>
<dbReference type="PANTHER" id="PTHR32024:SF2">
    <property type="entry name" value="TRK SYSTEM POTASSIUM UPTAKE PROTEIN TRKG-RELATED"/>
    <property type="match status" value="1"/>
</dbReference>
<proteinExistence type="inferred from homology"/>
<evidence type="ECO:0000256" key="7">
    <source>
        <dbReference type="ARBA" id="ARBA00023065"/>
    </source>
</evidence>
<feature type="transmembrane region" description="Helical" evidence="9">
    <location>
        <begin position="91"/>
        <end position="110"/>
    </location>
</feature>
<keyword evidence="8 9" id="KW-0472">Membrane</keyword>
<keyword evidence="4" id="KW-1003">Cell membrane</keyword>
<evidence type="ECO:0000313" key="10">
    <source>
        <dbReference type="EMBL" id="ADD93579.1"/>
    </source>
</evidence>
<sequence>MVYLPNFDSKLLFLLLFSGMSLFDAVTHSFTTVAIGGFSNYDESFAYFDSNAIYMVSIIFMFLSGANFSLHFLAYTKLNPKYYFQDSEFKFYGTVILSAFLLITVAMIFYGSANNFDLIVTTAFQTVSFATTTGYVNSDYYLWPSFIPFMLLMLGVIGACAGSTGGGIKMIRVLVLYKQGGRELKKLTHPQSVVPVKIGGKILQPEIAESVWGFFSVYILAYVFLTTFMLLYGSDFITAFSAVGASINNLGPGLGDVSQNYSSLNDISKITLSFSMILGRLEIYTLLVLLTPFFWKS</sequence>
<evidence type="ECO:0000256" key="5">
    <source>
        <dbReference type="ARBA" id="ARBA00022692"/>
    </source>
</evidence>
<dbReference type="InterPro" id="IPR003445">
    <property type="entry name" value="Cat_transpt"/>
</dbReference>
<name>D6PCX8_9BACT</name>
<evidence type="ECO:0000256" key="1">
    <source>
        <dbReference type="ARBA" id="ARBA00004651"/>
    </source>
</evidence>
<organism evidence="10">
    <name type="scientific">uncultured marine bacterium MedDCM-OCT-S04-C385</name>
    <dbReference type="NCBI Taxonomy" id="743055"/>
    <lineage>
        <taxon>Bacteria</taxon>
        <taxon>environmental samples</taxon>
    </lineage>
</organism>
<dbReference type="GO" id="GO:0008324">
    <property type="term" value="F:monoatomic cation transmembrane transporter activity"/>
    <property type="evidence" value="ECO:0007669"/>
    <property type="project" value="InterPro"/>
</dbReference>
<feature type="transmembrane region" description="Helical" evidence="9">
    <location>
        <begin position="270"/>
        <end position="295"/>
    </location>
</feature>
<evidence type="ECO:0000256" key="9">
    <source>
        <dbReference type="SAM" id="Phobius"/>
    </source>
</evidence>
<keyword evidence="6 9" id="KW-1133">Transmembrane helix</keyword>
<reference evidence="10" key="1">
    <citation type="journal article" date="2010" name="ISME J.">
        <title>Metagenome of the Mediterranean deep chlorophyll maximum studied by direct and fosmid library 454 pyrosequencing.</title>
        <authorList>
            <person name="Ghai R."/>
            <person name="Martin-Cuadrado A.B."/>
            <person name="Molto A.G."/>
            <person name="Heredia I.G."/>
            <person name="Cabrera R."/>
            <person name="Martin J."/>
            <person name="Verdu M."/>
            <person name="Deschamps P."/>
            <person name="Moreira D."/>
            <person name="Lopez-Garcia P."/>
            <person name="Mira A."/>
            <person name="Rodriguez-Valera F."/>
        </authorList>
    </citation>
    <scope>NUCLEOTIDE SEQUENCE</scope>
</reference>
<comment type="similarity">
    <text evidence="2">Belongs to the TrkH potassium transport family.</text>
</comment>
<feature type="transmembrane region" description="Helical" evidence="9">
    <location>
        <begin position="53"/>
        <end position="70"/>
    </location>
</feature>
<evidence type="ECO:0000256" key="3">
    <source>
        <dbReference type="ARBA" id="ARBA00022448"/>
    </source>
</evidence>
<accession>D6PCX8</accession>
<feature type="transmembrane region" description="Helical" evidence="9">
    <location>
        <begin position="141"/>
        <end position="162"/>
    </location>
</feature>
<evidence type="ECO:0000256" key="4">
    <source>
        <dbReference type="ARBA" id="ARBA00022475"/>
    </source>
</evidence>
<dbReference type="AlphaFoldDB" id="D6PCX8"/>
<evidence type="ECO:0000256" key="6">
    <source>
        <dbReference type="ARBA" id="ARBA00022989"/>
    </source>
</evidence>
<feature type="transmembrane region" description="Helical" evidence="9">
    <location>
        <begin position="211"/>
        <end position="232"/>
    </location>
</feature>
<comment type="subcellular location">
    <subcellularLocation>
        <location evidence="1">Cell membrane</location>
        <topology evidence="1">Multi-pass membrane protein</topology>
    </subcellularLocation>
</comment>